<protein>
    <submittedName>
        <fullName evidence="4">GNAT family N-acetyltransferase</fullName>
    </submittedName>
</protein>
<dbReference type="PANTHER" id="PTHR43877">
    <property type="entry name" value="AMINOALKYLPHOSPHONATE N-ACETYLTRANSFERASE-RELATED-RELATED"/>
    <property type="match status" value="1"/>
</dbReference>
<dbReference type="AlphaFoldDB" id="A0A2A5J8H1"/>
<keyword evidence="1 4" id="KW-0808">Transferase</keyword>
<dbReference type="Gene3D" id="3.40.630.30">
    <property type="match status" value="1"/>
</dbReference>
<comment type="caution">
    <text evidence="4">The sequence shown here is derived from an EMBL/GenBank/DDBJ whole genome shotgun (WGS) entry which is preliminary data.</text>
</comment>
<dbReference type="InterPro" id="IPR050832">
    <property type="entry name" value="Bact_Acetyltransf"/>
</dbReference>
<dbReference type="EMBL" id="NOVD01000013">
    <property type="protein sequence ID" value="PCK25803.1"/>
    <property type="molecule type" value="Genomic_DNA"/>
</dbReference>
<gene>
    <name evidence="4" type="ORF">CHR55_18830</name>
</gene>
<evidence type="ECO:0000259" key="3">
    <source>
        <dbReference type="PROSITE" id="PS51186"/>
    </source>
</evidence>
<feature type="domain" description="N-acetyltransferase" evidence="3">
    <location>
        <begin position="1"/>
        <end position="157"/>
    </location>
</feature>
<dbReference type="InterPro" id="IPR000182">
    <property type="entry name" value="GNAT_dom"/>
</dbReference>
<organism evidence="4 5">
    <name type="scientific">Rhodococcus qingshengii</name>
    <dbReference type="NCBI Taxonomy" id="334542"/>
    <lineage>
        <taxon>Bacteria</taxon>
        <taxon>Bacillati</taxon>
        <taxon>Actinomycetota</taxon>
        <taxon>Actinomycetes</taxon>
        <taxon>Mycobacteriales</taxon>
        <taxon>Nocardiaceae</taxon>
        <taxon>Rhodococcus</taxon>
        <taxon>Rhodococcus erythropolis group</taxon>
    </lineage>
</organism>
<dbReference type="CDD" id="cd04301">
    <property type="entry name" value="NAT_SF"/>
    <property type="match status" value="1"/>
</dbReference>
<dbReference type="PANTHER" id="PTHR43877:SF2">
    <property type="entry name" value="AMINOALKYLPHOSPHONATE N-ACETYLTRANSFERASE-RELATED"/>
    <property type="match status" value="1"/>
</dbReference>
<evidence type="ECO:0000313" key="5">
    <source>
        <dbReference type="Proteomes" id="UP000230886"/>
    </source>
</evidence>
<sequence>MIVRERVDGDLDGCVDALAQVHQCDGYPNTWPQNPHRWLSSPTVVKAWVGESDGHVVGHVAVDREVAGAPTTAGSIAVSRLFVHPHARGNGLSGALLDAVTDFAAQSQLELVLDVVEDALPAIALYERRGWVYVDERLADWTRTDGVRPVERRYRLPL</sequence>
<dbReference type="SUPFAM" id="SSF55729">
    <property type="entry name" value="Acyl-CoA N-acyltransferases (Nat)"/>
    <property type="match status" value="1"/>
</dbReference>
<evidence type="ECO:0000256" key="2">
    <source>
        <dbReference type="ARBA" id="ARBA00023315"/>
    </source>
</evidence>
<proteinExistence type="predicted"/>
<dbReference type="Proteomes" id="UP000230886">
    <property type="component" value="Unassembled WGS sequence"/>
</dbReference>
<evidence type="ECO:0000313" key="4">
    <source>
        <dbReference type="EMBL" id="PCK25803.1"/>
    </source>
</evidence>
<dbReference type="RefSeq" id="WP_099697910.1">
    <property type="nucleotide sequence ID" value="NZ_NOVD01000013.1"/>
</dbReference>
<name>A0A2A5J8H1_RHOSG</name>
<dbReference type="PROSITE" id="PS51186">
    <property type="entry name" value="GNAT"/>
    <property type="match status" value="1"/>
</dbReference>
<dbReference type="GO" id="GO:0016747">
    <property type="term" value="F:acyltransferase activity, transferring groups other than amino-acyl groups"/>
    <property type="evidence" value="ECO:0007669"/>
    <property type="project" value="InterPro"/>
</dbReference>
<dbReference type="Pfam" id="PF00583">
    <property type="entry name" value="Acetyltransf_1"/>
    <property type="match status" value="1"/>
</dbReference>
<accession>A0A2A5J8H1</accession>
<dbReference type="InterPro" id="IPR016181">
    <property type="entry name" value="Acyl_CoA_acyltransferase"/>
</dbReference>
<evidence type="ECO:0000256" key="1">
    <source>
        <dbReference type="ARBA" id="ARBA00022679"/>
    </source>
</evidence>
<keyword evidence="2" id="KW-0012">Acyltransferase</keyword>
<reference evidence="4 5" key="1">
    <citation type="submission" date="2017-07" db="EMBL/GenBank/DDBJ databases">
        <title>Draft sequence of Rhodococcus enclensis 23b-28.</title>
        <authorList>
            <person name="Besaury L."/>
            <person name="Sancelme M."/>
            <person name="Amato P."/>
            <person name="Lallement A."/>
            <person name="Delort A.-M."/>
        </authorList>
    </citation>
    <scope>NUCLEOTIDE SEQUENCE [LARGE SCALE GENOMIC DNA]</scope>
    <source>
        <strain evidence="4 5">23b-28</strain>
    </source>
</reference>